<dbReference type="RefSeq" id="WP_208842652.1">
    <property type="nucleotide sequence ID" value="NZ_CP072133.1"/>
</dbReference>
<proteinExistence type="predicted"/>
<dbReference type="EMBL" id="CP072133">
    <property type="protein sequence ID" value="QTH71010.1"/>
    <property type="molecule type" value="Genomic_DNA"/>
</dbReference>
<evidence type="ECO:0000313" key="2">
    <source>
        <dbReference type="EMBL" id="QTH71010.1"/>
    </source>
</evidence>
<dbReference type="Proteomes" id="UP000664904">
    <property type="component" value="Chromosome"/>
</dbReference>
<name>A0A975DG23_9GAMM</name>
<feature type="region of interest" description="Disordered" evidence="1">
    <location>
        <begin position="1"/>
        <end position="23"/>
    </location>
</feature>
<evidence type="ECO:0000256" key="1">
    <source>
        <dbReference type="SAM" id="MobiDB-lite"/>
    </source>
</evidence>
<reference evidence="2" key="1">
    <citation type="submission" date="2021-03" db="EMBL/GenBank/DDBJ databases">
        <title>Complete Genome of Pseudoalteromonas xiamenensis STKMTI.2, a new potential marine bacterium producing anti-Vibrio compounds.</title>
        <authorList>
            <person name="Handayani D.P."/>
            <person name="Isnansetyo A."/>
            <person name="Istiqomah I."/>
            <person name="Jumina J."/>
        </authorList>
    </citation>
    <scope>NUCLEOTIDE SEQUENCE</scope>
    <source>
        <strain evidence="2">STKMTI.2</strain>
    </source>
</reference>
<gene>
    <name evidence="2" type="ORF">J5O05_14235</name>
</gene>
<feature type="compositionally biased region" description="Polar residues" evidence="1">
    <location>
        <begin position="1"/>
        <end position="10"/>
    </location>
</feature>
<keyword evidence="3" id="KW-1185">Reference proteome</keyword>
<sequence length="399" mass="44571">MHNITNQQLPKWNGLDAKGSEKADKDKINAAKWEFTHLSKPQLETIALDPSHTFSEPEKIAAFERRHSIDQSELADYKRTALQASHGKDAIHIFDKALQAHFSGISTLGKGMLTDEYQSQVKAQFSQTLNGKSNPSSSQSDHYYSVMVEHLFGGSEAPIRSGKDGMTIENATKCDFDFLTSGDRKLIASMYQYAEANNIDVKFIQSFAMDLGDYRQHGNGQILGDCNEGTYDMQGHKVTYSFTEKDQATIDSLLESNALASSGIDRGFISHITTPGKGALGHLGSFQFLQHMVEVTAGEEPTVPADEFRHFKPKTKEERFVRTLSEEVYPFPEPDVVCKNGHCEVTEVGKKNGIKLDSAMSATTPDFDLKADLVESLFQRIIDPQTQKQVWFEWLAKDK</sequence>
<dbReference type="AlphaFoldDB" id="A0A975DG23"/>
<dbReference type="KEGG" id="pxi:J5O05_14235"/>
<evidence type="ECO:0000313" key="3">
    <source>
        <dbReference type="Proteomes" id="UP000664904"/>
    </source>
</evidence>
<accession>A0A975DG23</accession>
<organism evidence="2 3">
    <name type="scientific">Pseudoalteromonas xiamenensis</name>
    <dbReference type="NCBI Taxonomy" id="882626"/>
    <lineage>
        <taxon>Bacteria</taxon>
        <taxon>Pseudomonadati</taxon>
        <taxon>Pseudomonadota</taxon>
        <taxon>Gammaproteobacteria</taxon>
        <taxon>Alteromonadales</taxon>
        <taxon>Pseudoalteromonadaceae</taxon>
        <taxon>Pseudoalteromonas</taxon>
    </lineage>
</organism>
<protein>
    <submittedName>
        <fullName evidence="2">Uncharacterized protein</fullName>
    </submittedName>
</protein>